<sequence length="111" mass="12663">MTFIHRRTSLVPRVERLHHCTGRNRLSSPDKRADTDIHTHALIAIMKPIPSPSPKQPTISHSPLPKQPCRVRPTDRFKSARLTPNRRLKSRTSPRSNHSFQLLQGRLSPGP</sequence>
<accession>A0A7U2FGE3</accession>
<dbReference type="Proteomes" id="UP000663193">
    <property type="component" value="Chromosome 17"/>
</dbReference>
<dbReference type="VEuPathDB" id="FungiDB:JI435_421690"/>
<evidence type="ECO:0000256" key="1">
    <source>
        <dbReference type="SAM" id="MobiDB-lite"/>
    </source>
</evidence>
<dbReference type="AlphaFoldDB" id="A0A7U2FGE3"/>
<name>A0A7U2FGE3_PHANO</name>
<gene>
    <name evidence="2" type="ORF">JI435_421690</name>
</gene>
<dbReference type="EMBL" id="CP069039">
    <property type="protein sequence ID" value="QRD04785.1"/>
    <property type="molecule type" value="Genomic_DNA"/>
</dbReference>
<keyword evidence="3" id="KW-1185">Reference proteome</keyword>
<feature type="compositionally biased region" description="Polar residues" evidence="1">
    <location>
        <begin position="93"/>
        <end position="102"/>
    </location>
</feature>
<feature type="region of interest" description="Disordered" evidence="1">
    <location>
        <begin position="47"/>
        <end position="111"/>
    </location>
</feature>
<evidence type="ECO:0000313" key="3">
    <source>
        <dbReference type="Proteomes" id="UP000663193"/>
    </source>
</evidence>
<proteinExistence type="predicted"/>
<protein>
    <submittedName>
        <fullName evidence="2">Uncharacterized protein</fullName>
    </submittedName>
</protein>
<organism evidence="2 3">
    <name type="scientific">Phaeosphaeria nodorum (strain SN15 / ATCC MYA-4574 / FGSC 10173)</name>
    <name type="common">Glume blotch fungus</name>
    <name type="synonym">Parastagonospora nodorum</name>
    <dbReference type="NCBI Taxonomy" id="321614"/>
    <lineage>
        <taxon>Eukaryota</taxon>
        <taxon>Fungi</taxon>
        <taxon>Dikarya</taxon>
        <taxon>Ascomycota</taxon>
        <taxon>Pezizomycotina</taxon>
        <taxon>Dothideomycetes</taxon>
        <taxon>Pleosporomycetidae</taxon>
        <taxon>Pleosporales</taxon>
        <taxon>Pleosporineae</taxon>
        <taxon>Phaeosphaeriaceae</taxon>
        <taxon>Parastagonospora</taxon>
    </lineage>
</organism>
<evidence type="ECO:0000313" key="2">
    <source>
        <dbReference type="EMBL" id="QRD04785.1"/>
    </source>
</evidence>
<reference evidence="3" key="1">
    <citation type="journal article" date="2021" name="BMC Genomics">
        <title>Chromosome-level genome assembly and manually-curated proteome of model necrotroph Parastagonospora nodorum Sn15 reveals a genome-wide trove of candidate effector homologs, and redundancy of virulence-related functions within an accessory chromosome.</title>
        <authorList>
            <person name="Bertazzoni S."/>
            <person name="Jones D.A.B."/>
            <person name="Phan H.T."/>
            <person name="Tan K.-C."/>
            <person name="Hane J.K."/>
        </authorList>
    </citation>
    <scope>NUCLEOTIDE SEQUENCE [LARGE SCALE GENOMIC DNA]</scope>
    <source>
        <strain evidence="3">SN15 / ATCC MYA-4574 / FGSC 10173)</strain>
    </source>
</reference>